<gene>
    <name evidence="1" type="ORF">PU648_11210</name>
</gene>
<sequence>MPSPRPRARVRDSLAPYGPAATVVPGLGRRPAVPVVGAMEPPFLVRRT</sequence>
<reference evidence="1 2" key="1">
    <citation type="submission" date="2023-02" db="EMBL/GenBank/DDBJ databases">
        <authorList>
            <person name="Maleckis M."/>
        </authorList>
    </citation>
    <scope>NUCLEOTIDE SEQUENCE [LARGE SCALE GENOMIC DNA]</scope>
    <source>
        <strain evidence="1 2">P8-A2</strain>
    </source>
</reference>
<organism evidence="1 2">
    <name type="scientific">Streptomyces mirabilis</name>
    <dbReference type="NCBI Taxonomy" id="68239"/>
    <lineage>
        <taxon>Bacteria</taxon>
        <taxon>Bacillati</taxon>
        <taxon>Actinomycetota</taxon>
        <taxon>Actinomycetes</taxon>
        <taxon>Kitasatosporales</taxon>
        <taxon>Streptomycetaceae</taxon>
        <taxon>Streptomyces</taxon>
    </lineage>
</organism>
<accession>A0ABU3UG94</accession>
<dbReference type="EMBL" id="JARAKF010000001">
    <property type="protein sequence ID" value="MDU8992917.1"/>
    <property type="molecule type" value="Genomic_DNA"/>
</dbReference>
<proteinExistence type="predicted"/>
<keyword evidence="2" id="KW-1185">Reference proteome</keyword>
<name>A0ABU3UG94_9ACTN</name>
<evidence type="ECO:0000313" key="2">
    <source>
        <dbReference type="Proteomes" id="UP001257627"/>
    </source>
</evidence>
<evidence type="ECO:0000313" key="1">
    <source>
        <dbReference type="EMBL" id="MDU8992917.1"/>
    </source>
</evidence>
<comment type="caution">
    <text evidence="1">The sequence shown here is derived from an EMBL/GenBank/DDBJ whole genome shotgun (WGS) entry which is preliminary data.</text>
</comment>
<dbReference type="Proteomes" id="UP001257627">
    <property type="component" value="Unassembled WGS sequence"/>
</dbReference>
<protein>
    <submittedName>
        <fullName evidence="1">Uncharacterized protein</fullName>
    </submittedName>
</protein>
<dbReference type="RefSeq" id="WP_164404935.1">
    <property type="nucleotide sequence ID" value="NZ_JAPEMK010000001.1"/>
</dbReference>